<evidence type="ECO:0000256" key="10">
    <source>
        <dbReference type="ARBA" id="ARBA00022801"/>
    </source>
</evidence>
<keyword evidence="15" id="KW-0865">Zymogen</keyword>
<organism evidence="23 24">
    <name type="scientific">Linderina pennispora</name>
    <dbReference type="NCBI Taxonomy" id="61395"/>
    <lineage>
        <taxon>Eukaryota</taxon>
        <taxon>Fungi</taxon>
        <taxon>Fungi incertae sedis</taxon>
        <taxon>Zoopagomycota</taxon>
        <taxon>Kickxellomycotina</taxon>
        <taxon>Kickxellomycetes</taxon>
        <taxon>Kickxellales</taxon>
        <taxon>Kickxellaceae</taxon>
        <taxon>Linderina</taxon>
    </lineage>
</organism>
<keyword evidence="12 19" id="KW-0862">Zinc</keyword>
<comment type="similarity">
    <text evidence="19">Belongs to the peptidase M28 family.</text>
</comment>
<evidence type="ECO:0000259" key="22">
    <source>
        <dbReference type="Pfam" id="PF04389"/>
    </source>
</evidence>
<dbReference type="GO" id="GO:0004180">
    <property type="term" value="F:carboxypeptidase activity"/>
    <property type="evidence" value="ECO:0007669"/>
    <property type="project" value="UniProtKB-KW"/>
</dbReference>
<dbReference type="GO" id="GO:0070573">
    <property type="term" value="F:metallodipeptidase activity"/>
    <property type="evidence" value="ECO:0007669"/>
    <property type="project" value="InterPro"/>
</dbReference>
<comment type="subcellular location">
    <subcellularLocation>
        <location evidence="1">Endoplasmic reticulum</location>
    </subcellularLocation>
    <subcellularLocation>
        <location evidence="3">Golgi apparatus</location>
    </subcellularLocation>
    <subcellularLocation>
        <location evidence="2">Lysosome</location>
    </subcellularLocation>
    <subcellularLocation>
        <location evidence="4">Secreted</location>
    </subcellularLocation>
</comment>
<evidence type="ECO:0000256" key="6">
    <source>
        <dbReference type="ARBA" id="ARBA00022645"/>
    </source>
</evidence>
<dbReference type="PANTHER" id="PTHR12053">
    <property type="entry name" value="PROTEASE FAMILY M28 PLASMA GLUTAMATE CARBOXYPEPTIDASE-RELATED"/>
    <property type="match status" value="1"/>
</dbReference>
<keyword evidence="10 19" id="KW-0378">Hydrolase</keyword>
<keyword evidence="7 19" id="KW-0645">Protease</keyword>
<dbReference type="InterPro" id="IPR039866">
    <property type="entry name" value="CPQ"/>
</dbReference>
<keyword evidence="21" id="KW-0812">Transmembrane</keyword>
<feature type="compositionally biased region" description="Basic and acidic residues" evidence="20">
    <location>
        <begin position="1"/>
        <end position="11"/>
    </location>
</feature>
<dbReference type="GO" id="GO:0006508">
    <property type="term" value="P:proteolysis"/>
    <property type="evidence" value="ECO:0007669"/>
    <property type="project" value="UniProtKB-KW"/>
</dbReference>
<evidence type="ECO:0000256" key="1">
    <source>
        <dbReference type="ARBA" id="ARBA00004240"/>
    </source>
</evidence>
<dbReference type="AlphaFoldDB" id="A0A1Y1WMV0"/>
<dbReference type="GO" id="GO:0005794">
    <property type="term" value="C:Golgi apparatus"/>
    <property type="evidence" value="ECO:0007669"/>
    <property type="project" value="UniProtKB-SubCell"/>
</dbReference>
<evidence type="ECO:0000256" key="5">
    <source>
        <dbReference type="ARBA" id="ARBA00022525"/>
    </source>
</evidence>
<keyword evidence="11" id="KW-0256">Endoplasmic reticulum</keyword>
<gene>
    <name evidence="23" type="ORF">DL89DRAFT_21390</name>
</gene>
<evidence type="ECO:0000256" key="14">
    <source>
        <dbReference type="ARBA" id="ARBA00023049"/>
    </source>
</evidence>
<keyword evidence="9" id="KW-0732">Signal</keyword>
<evidence type="ECO:0000256" key="18">
    <source>
        <dbReference type="ARBA" id="ARBA00025833"/>
    </source>
</evidence>
<evidence type="ECO:0000256" key="7">
    <source>
        <dbReference type="ARBA" id="ARBA00022670"/>
    </source>
</evidence>
<keyword evidence="14" id="KW-0482">Metalloprotease</keyword>
<evidence type="ECO:0000256" key="12">
    <source>
        <dbReference type="ARBA" id="ARBA00022833"/>
    </source>
</evidence>
<feature type="region of interest" description="Disordered" evidence="20">
    <location>
        <begin position="1"/>
        <end position="71"/>
    </location>
</feature>
<evidence type="ECO:0000256" key="13">
    <source>
        <dbReference type="ARBA" id="ARBA00023034"/>
    </source>
</evidence>
<keyword evidence="16" id="KW-0325">Glycoprotein</keyword>
<dbReference type="Gene3D" id="3.40.630.10">
    <property type="entry name" value="Zn peptidases"/>
    <property type="match status" value="1"/>
</dbReference>
<evidence type="ECO:0000256" key="11">
    <source>
        <dbReference type="ARBA" id="ARBA00022824"/>
    </source>
</evidence>
<evidence type="ECO:0000256" key="21">
    <source>
        <dbReference type="SAM" id="Phobius"/>
    </source>
</evidence>
<evidence type="ECO:0000256" key="9">
    <source>
        <dbReference type="ARBA" id="ARBA00022729"/>
    </source>
</evidence>
<proteinExistence type="inferred from homology"/>
<evidence type="ECO:0000256" key="3">
    <source>
        <dbReference type="ARBA" id="ARBA00004555"/>
    </source>
</evidence>
<name>A0A1Y1WMV0_9FUNG</name>
<evidence type="ECO:0000313" key="23">
    <source>
        <dbReference type="EMBL" id="ORX74695.1"/>
    </source>
</evidence>
<dbReference type="EMBL" id="MCFD01000001">
    <property type="protein sequence ID" value="ORX74695.1"/>
    <property type="molecule type" value="Genomic_DNA"/>
</dbReference>
<keyword evidence="21" id="KW-0472">Membrane</keyword>
<keyword evidence="8 19" id="KW-0479">Metal-binding</keyword>
<keyword evidence="6" id="KW-0121">Carboxypeptidase</keyword>
<dbReference type="EC" id="3.4.-.-" evidence="19"/>
<dbReference type="STRING" id="61395.A0A1Y1WMV0"/>
<evidence type="ECO:0000256" key="8">
    <source>
        <dbReference type="ARBA" id="ARBA00022723"/>
    </source>
</evidence>
<protein>
    <recommendedName>
        <fullName evidence="19">Peptide hydrolase</fullName>
        <ecNumber evidence="19">3.4.-.-</ecNumber>
    </recommendedName>
</protein>
<keyword evidence="13" id="KW-0333">Golgi apparatus</keyword>
<dbReference type="Gene3D" id="3.50.30.30">
    <property type="match status" value="1"/>
</dbReference>
<evidence type="ECO:0000256" key="2">
    <source>
        <dbReference type="ARBA" id="ARBA00004371"/>
    </source>
</evidence>
<dbReference type="OrthoDB" id="10013407at2759"/>
<evidence type="ECO:0000256" key="4">
    <source>
        <dbReference type="ARBA" id="ARBA00004613"/>
    </source>
</evidence>
<keyword evidence="5" id="KW-0964">Secreted</keyword>
<feature type="compositionally biased region" description="Low complexity" evidence="20">
    <location>
        <begin position="25"/>
        <end position="48"/>
    </location>
</feature>
<feature type="transmembrane region" description="Helical" evidence="21">
    <location>
        <begin position="112"/>
        <end position="129"/>
    </location>
</feature>
<feature type="domain" description="Peptidase M28" evidence="22">
    <location>
        <begin position="393"/>
        <end position="597"/>
    </location>
</feature>
<evidence type="ECO:0000256" key="17">
    <source>
        <dbReference type="ARBA" id="ARBA00023228"/>
    </source>
</evidence>
<sequence length="605" mass="65318">MCKMIPDEKKPVPWGLPPLRSEVLARQSAEAAPASSQPPGGTTHTTSTHSEHASIDMGEKRSSIDLNEKKPFIDTPPYEDIGEPALAVSSNGYTPLAPRPLDSSVPGSSKRLMVLAGGLLMIGGLIAFIKCGMYDPTKINPATFTPTTIGTGTETLLTVENLLDAGFDENNTVAWDRLAEMTDLYGHRMTGSDGYDRSAEWVLKTIKQEDTNLTAWAEPVWVNQWVRGSESLRLFAPTRPSGFIDIPVLGLGNSVSTPPQGIEAKIIPVHSFEELAALGSDVISGNIVLFNMHFSGYDRVVKFRGGGAQQAAKLGALAVLVQSATPDSSVDSVHTGNSIRASIPAASVSPADAGLIERMYRRALAGKSADHVFPRAKLVMNNKFTESSKQSSNIIVDFKGAEYPDEIVLLSGHFDSWDVGVGAMDDGAGAFLAWEAARLIAKEGRAARRTIRVVMWNNEETLQRGANAYLEAHKDEIHKHRFAFESDIGVFEPWGLAVQADKKLVSNLVNYGQDLIKVLGAGNITVVEDAPGEDIMGLCNAGVPCAGVLSLSPEGNLTPLEPHWEDHYFRHHHANSDRMEVIDAGQLRRSAAALAAWAYLVADMF</sequence>
<comment type="caution">
    <text evidence="23">The sequence shown here is derived from an EMBL/GenBank/DDBJ whole genome shotgun (WGS) entry which is preliminary data.</text>
</comment>
<dbReference type="Proteomes" id="UP000193922">
    <property type="component" value="Unassembled WGS sequence"/>
</dbReference>
<dbReference type="GO" id="GO:0043171">
    <property type="term" value="P:peptide catabolic process"/>
    <property type="evidence" value="ECO:0007669"/>
    <property type="project" value="TreeGrafter"/>
</dbReference>
<dbReference type="PANTHER" id="PTHR12053:SF3">
    <property type="entry name" value="CARBOXYPEPTIDASE Q"/>
    <property type="match status" value="1"/>
</dbReference>
<evidence type="ECO:0000256" key="16">
    <source>
        <dbReference type="ARBA" id="ARBA00023180"/>
    </source>
</evidence>
<dbReference type="GeneID" id="63800903"/>
<evidence type="ECO:0000313" key="24">
    <source>
        <dbReference type="Proteomes" id="UP000193922"/>
    </source>
</evidence>
<evidence type="ECO:0000256" key="15">
    <source>
        <dbReference type="ARBA" id="ARBA00023145"/>
    </source>
</evidence>
<dbReference type="RefSeq" id="XP_040747906.1">
    <property type="nucleotide sequence ID" value="XM_040884255.1"/>
</dbReference>
<keyword evidence="21" id="KW-1133">Transmembrane helix</keyword>
<keyword evidence="17" id="KW-0458">Lysosome</keyword>
<feature type="compositionally biased region" description="Basic and acidic residues" evidence="20">
    <location>
        <begin position="49"/>
        <end position="71"/>
    </location>
</feature>
<dbReference type="GO" id="GO:0046872">
    <property type="term" value="F:metal ion binding"/>
    <property type="evidence" value="ECO:0007669"/>
    <property type="project" value="UniProtKB-KW"/>
</dbReference>
<comment type="subunit">
    <text evidence="18">Homodimer. The monomeric form is inactive while the homodimer is active.</text>
</comment>
<dbReference type="GO" id="GO:0005783">
    <property type="term" value="C:endoplasmic reticulum"/>
    <property type="evidence" value="ECO:0007669"/>
    <property type="project" value="UniProtKB-SubCell"/>
</dbReference>
<dbReference type="SUPFAM" id="SSF53187">
    <property type="entry name" value="Zn-dependent exopeptidases"/>
    <property type="match status" value="1"/>
</dbReference>
<reference evidence="23 24" key="1">
    <citation type="submission" date="2016-07" db="EMBL/GenBank/DDBJ databases">
        <title>Pervasive Adenine N6-methylation of Active Genes in Fungi.</title>
        <authorList>
            <consortium name="DOE Joint Genome Institute"/>
            <person name="Mondo S.J."/>
            <person name="Dannebaum R.O."/>
            <person name="Kuo R.C."/>
            <person name="Labutti K."/>
            <person name="Haridas S."/>
            <person name="Kuo A."/>
            <person name="Salamov A."/>
            <person name="Ahrendt S.R."/>
            <person name="Lipzen A."/>
            <person name="Sullivan W."/>
            <person name="Andreopoulos W.B."/>
            <person name="Clum A."/>
            <person name="Lindquist E."/>
            <person name="Daum C."/>
            <person name="Ramamoorthy G.K."/>
            <person name="Gryganskyi A."/>
            <person name="Culley D."/>
            <person name="Magnuson J.K."/>
            <person name="James T.Y."/>
            <person name="O'Malley M.A."/>
            <person name="Stajich J.E."/>
            <person name="Spatafora J.W."/>
            <person name="Visel A."/>
            <person name="Grigoriev I.V."/>
        </authorList>
    </citation>
    <scope>NUCLEOTIDE SEQUENCE [LARGE SCALE GENOMIC DNA]</scope>
    <source>
        <strain evidence="23 24">ATCC 12442</strain>
    </source>
</reference>
<dbReference type="InterPro" id="IPR007484">
    <property type="entry name" value="Peptidase_M28"/>
</dbReference>
<dbReference type="Pfam" id="PF04389">
    <property type="entry name" value="Peptidase_M28"/>
    <property type="match status" value="1"/>
</dbReference>
<evidence type="ECO:0000256" key="20">
    <source>
        <dbReference type="SAM" id="MobiDB-lite"/>
    </source>
</evidence>
<accession>A0A1Y1WMV0</accession>
<keyword evidence="24" id="KW-1185">Reference proteome</keyword>
<evidence type="ECO:0000256" key="19">
    <source>
        <dbReference type="RuleBase" id="RU361240"/>
    </source>
</evidence>
<dbReference type="GO" id="GO:0005615">
    <property type="term" value="C:extracellular space"/>
    <property type="evidence" value="ECO:0007669"/>
    <property type="project" value="TreeGrafter"/>
</dbReference>